<dbReference type="Pfam" id="PF00226">
    <property type="entry name" value="DnaJ"/>
    <property type="match status" value="1"/>
</dbReference>
<evidence type="ECO:0000256" key="1">
    <source>
        <dbReference type="SAM" id="MobiDB-lite"/>
    </source>
</evidence>
<dbReference type="AlphaFoldDB" id="A0A812V575"/>
<dbReference type="Proteomes" id="UP000601435">
    <property type="component" value="Unassembled WGS sequence"/>
</dbReference>
<evidence type="ECO:0000313" key="4">
    <source>
        <dbReference type="Proteomes" id="UP000601435"/>
    </source>
</evidence>
<feature type="non-terminal residue" evidence="3">
    <location>
        <position position="1"/>
    </location>
</feature>
<sequence length="109" mass="12708">LCPDCSEHDLDLAYRKMAKQLHPDKNGGTEYAKKRFQNMKERYEALKQRRQQGCQGPSEKEESTDREDPEGAEDNGRIEFDPADRSSLDQTVWKMLHQLRTLKEGLEEP</sequence>
<dbReference type="InterPro" id="IPR036869">
    <property type="entry name" value="J_dom_sf"/>
</dbReference>
<dbReference type="PROSITE" id="PS50076">
    <property type="entry name" value="DNAJ_2"/>
    <property type="match status" value="1"/>
</dbReference>
<reference evidence="3" key="1">
    <citation type="submission" date="2021-02" db="EMBL/GenBank/DDBJ databases">
        <authorList>
            <person name="Dougan E. K."/>
            <person name="Rhodes N."/>
            <person name="Thang M."/>
            <person name="Chan C."/>
        </authorList>
    </citation>
    <scope>NUCLEOTIDE SEQUENCE</scope>
</reference>
<evidence type="ECO:0000313" key="3">
    <source>
        <dbReference type="EMBL" id="CAE7597680.1"/>
    </source>
</evidence>
<feature type="compositionally biased region" description="Basic and acidic residues" evidence="1">
    <location>
        <begin position="21"/>
        <end position="47"/>
    </location>
</feature>
<dbReference type="OrthoDB" id="421275at2759"/>
<proteinExistence type="predicted"/>
<keyword evidence="4" id="KW-1185">Reference proteome</keyword>
<dbReference type="Gene3D" id="1.10.287.110">
    <property type="entry name" value="DnaJ domain"/>
    <property type="match status" value="1"/>
</dbReference>
<feature type="compositionally biased region" description="Acidic residues" evidence="1">
    <location>
        <begin position="64"/>
        <end position="73"/>
    </location>
</feature>
<feature type="region of interest" description="Disordered" evidence="1">
    <location>
        <begin position="20"/>
        <end position="87"/>
    </location>
</feature>
<evidence type="ECO:0000259" key="2">
    <source>
        <dbReference type="PROSITE" id="PS50076"/>
    </source>
</evidence>
<protein>
    <submittedName>
        <fullName evidence="3">DnaJ protein</fullName>
    </submittedName>
</protein>
<dbReference type="SMART" id="SM00271">
    <property type="entry name" value="DnaJ"/>
    <property type="match status" value="1"/>
</dbReference>
<dbReference type="SUPFAM" id="SSF46565">
    <property type="entry name" value="Chaperone J-domain"/>
    <property type="match status" value="1"/>
</dbReference>
<dbReference type="CDD" id="cd06257">
    <property type="entry name" value="DnaJ"/>
    <property type="match status" value="1"/>
</dbReference>
<feature type="domain" description="J" evidence="2">
    <location>
        <begin position="1"/>
        <end position="68"/>
    </location>
</feature>
<dbReference type="PRINTS" id="PR00625">
    <property type="entry name" value="JDOMAIN"/>
</dbReference>
<dbReference type="EMBL" id="CAJNJA010028254">
    <property type="protein sequence ID" value="CAE7597680.1"/>
    <property type="molecule type" value="Genomic_DNA"/>
</dbReference>
<gene>
    <name evidence="3" type="primary">dnaJ</name>
    <name evidence="3" type="ORF">SNEC2469_LOCUS17154</name>
</gene>
<feature type="compositionally biased region" description="Basic and acidic residues" evidence="1">
    <location>
        <begin position="74"/>
        <end position="87"/>
    </location>
</feature>
<name>A0A812V575_9DINO</name>
<comment type="caution">
    <text evidence="3">The sequence shown here is derived from an EMBL/GenBank/DDBJ whole genome shotgun (WGS) entry which is preliminary data.</text>
</comment>
<accession>A0A812V575</accession>
<organism evidence="3 4">
    <name type="scientific">Symbiodinium necroappetens</name>
    <dbReference type="NCBI Taxonomy" id="1628268"/>
    <lineage>
        <taxon>Eukaryota</taxon>
        <taxon>Sar</taxon>
        <taxon>Alveolata</taxon>
        <taxon>Dinophyceae</taxon>
        <taxon>Suessiales</taxon>
        <taxon>Symbiodiniaceae</taxon>
        <taxon>Symbiodinium</taxon>
    </lineage>
</organism>
<dbReference type="InterPro" id="IPR001623">
    <property type="entry name" value="DnaJ_domain"/>
</dbReference>